<comment type="subcellular location">
    <subcellularLocation>
        <location evidence="1">Cell outer membrane</location>
    </subcellularLocation>
</comment>
<evidence type="ECO:0000256" key="5">
    <source>
        <dbReference type="ARBA" id="ARBA00023237"/>
    </source>
</evidence>
<feature type="domain" description="RagB/SusD" evidence="6">
    <location>
        <begin position="393"/>
        <end position="491"/>
    </location>
</feature>
<evidence type="ECO:0000256" key="4">
    <source>
        <dbReference type="ARBA" id="ARBA00023136"/>
    </source>
</evidence>
<keyword evidence="3" id="KW-0732">Signal</keyword>
<keyword evidence="5" id="KW-0998">Cell outer membrane</keyword>
<dbReference type="Pfam" id="PF14322">
    <property type="entry name" value="SusD-like_3"/>
    <property type="match status" value="1"/>
</dbReference>
<keyword evidence="9" id="KW-1185">Reference proteome</keyword>
<sequence>MIMKTTHIKNKFLLPLNFKTLGKALIFGALTMSAVSCEKDLMLEPENNITQTSFYTTELQIQQAVSGVYSAMINSSSRGGYDVNFYLLASEVRSNNFNAISQNGNRDYFAINRFQDTSSTEEMSILWDDAYQLVSYANNILARIDAVPFADGATKEQYRAETRFLRAYAYFELMRMFGKVPLIDHPMTPTEAAAVPRTDLQTLYNFVTSEIEASVAGLKNTYDAKNKGRITKPAAHAMLGRVYLTGYGYPLNNSSYLAKAKEHLSAVIQVEGQYVTFAPNYADLFKSANDNKYHLFEIQHISGGVSQGSYLPSYVSPNFGVTDPLYNAQSSLYSSAELGVSTSLINSYEPGDLRKNLTIKTSFIAANGQPDNANYFIKFREPGLVISNRYDWPINFPVIRYADVILMYAEVLNYEGSTALAVPQLNRIRQRAGLAPLSTSISSADFITALRRERRSEFAGEGVYWHDLVRWNIGVSVINAEAAANNYNFTITTNDYLYQIPLNQVQIAGYEQNP</sequence>
<dbReference type="SUPFAM" id="SSF48452">
    <property type="entry name" value="TPR-like"/>
    <property type="match status" value="1"/>
</dbReference>
<evidence type="ECO:0000259" key="6">
    <source>
        <dbReference type="Pfam" id="PF07980"/>
    </source>
</evidence>
<reference evidence="9" key="1">
    <citation type="submission" date="2016-11" db="EMBL/GenBank/DDBJ databases">
        <authorList>
            <person name="Varghese N."/>
            <person name="Submissions S."/>
        </authorList>
    </citation>
    <scope>NUCLEOTIDE SEQUENCE [LARGE SCALE GENOMIC DNA]</scope>
    <source>
        <strain evidence="9">DSM 27619</strain>
    </source>
</reference>
<feature type="domain" description="SusD-like N-terminal" evidence="7">
    <location>
        <begin position="46"/>
        <end position="244"/>
    </location>
</feature>
<accession>A0A1M5FU17</accession>
<dbReference type="InterPro" id="IPR011990">
    <property type="entry name" value="TPR-like_helical_dom_sf"/>
</dbReference>
<gene>
    <name evidence="8" type="ORF">SAMN05443633_108137</name>
</gene>
<dbReference type="Gene3D" id="1.25.40.390">
    <property type="match status" value="1"/>
</dbReference>
<evidence type="ECO:0000313" key="8">
    <source>
        <dbReference type="EMBL" id="SHF94966.1"/>
    </source>
</evidence>
<protein>
    <submittedName>
        <fullName evidence="8">Starch-binding associating with outer membrane</fullName>
    </submittedName>
</protein>
<dbReference type="STRING" id="1416778.SAMN05443633_108137"/>
<dbReference type="GO" id="GO:0009279">
    <property type="term" value="C:cell outer membrane"/>
    <property type="evidence" value="ECO:0007669"/>
    <property type="project" value="UniProtKB-SubCell"/>
</dbReference>
<proteinExistence type="inferred from homology"/>
<evidence type="ECO:0000313" key="9">
    <source>
        <dbReference type="Proteomes" id="UP000184518"/>
    </source>
</evidence>
<evidence type="ECO:0000256" key="1">
    <source>
        <dbReference type="ARBA" id="ARBA00004442"/>
    </source>
</evidence>
<dbReference type="EMBL" id="FQUT01000008">
    <property type="protein sequence ID" value="SHF94966.1"/>
    <property type="molecule type" value="Genomic_DNA"/>
</dbReference>
<comment type="similarity">
    <text evidence="2">Belongs to the SusD family.</text>
</comment>
<organism evidence="8 9">
    <name type="scientific">Chryseobacterium arachidis</name>
    <dbReference type="NCBI Taxonomy" id="1416778"/>
    <lineage>
        <taxon>Bacteria</taxon>
        <taxon>Pseudomonadati</taxon>
        <taxon>Bacteroidota</taxon>
        <taxon>Flavobacteriia</taxon>
        <taxon>Flavobacteriales</taxon>
        <taxon>Weeksellaceae</taxon>
        <taxon>Chryseobacterium group</taxon>
        <taxon>Chryseobacterium</taxon>
    </lineage>
</organism>
<evidence type="ECO:0000256" key="3">
    <source>
        <dbReference type="ARBA" id="ARBA00022729"/>
    </source>
</evidence>
<name>A0A1M5FU17_9FLAO</name>
<dbReference type="Proteomes" id="UP000184518">
    <property type="component" value="Unassembled WGS sequence"/>
</dbReference>
<dbReference type="OrthoDB" id="5694214at2"/>
<keyword evidence="4" id="KW-0472">Membrane</keyword>
<dbReference type="AlphaFoldDB" id="A0A1M5FU17"/>
<dbReference type="CDD" id="cd08977">
    <property type="entry name" value="SusD"/>
    <property type="match status" value="1"/>
</dbReference>
<dbReference type="Pfam" id="PF07980">
    <property type="entry name" value="SusD_RagB"/>
    <property type="match status" value="1"/>
</dbReference>
<dbReference type="InterPro" id="IPR012944">
    <property type="entry name" value="SusD_RagB_dom"/>
</dbReference>
<evidence type="ECO:0000256" key="2">
    <source>
        <dbReference type="ARBA" id="ARBA00006275"/>
    </source>
</evidence>
<dbReference type="InterPro" id="IPR033985">
    <property type="entry name" value="SusD-like_N"/>
</dbReference>
<evidence type="ECO:0000259" key="7">
    <source>
        <dbReference type="Pfam" id="PF14322"/>
    </source>
</evidence>